<evidence type="ECO:0000313" key="1">
    <source>
        <dbReference type="EMBL" id="CAG8724618.1"/>
    </source>
</evidence>
<keyword evidence="2" id="KW-1185">Reference proteome</keyword>
<comment type="caution">
    <text evidence="1">The sequence shown here is derived from an EMBL/GenBank/DDBJ whole genome shotgun (WGS) entry which is preliminary data.</text>
</comment>
<accession>A0A9N9NCF6</accession>
<protein>
    <submittedName>
        <fullName evidence="1">13912_t:CDS:1</fullName>
    </submittedName>
</protein>
<proteinExistence type="predicted"/>
<name>A0A9N9NCF6_FUNMO</name>
<dbReference type="AlphaFoldDB" id="A0A9N9NCF6"/>
<organism evidence="1 2">
    <name type="scientific">Funneliformis mosseae</name>
    <name type="common">Endomycorrhizal fungus</name>
    <name type="synonym">Glomus mosseae</name>
    <dbReference type="NCBI Taxonomy" id="27381"/>
    <lineage>
        <taxon>Eukaryota</taxon>
        <taxon>Fungi</taxon>
        <taxon>Fungi incertae sedis</taxon>
        <taxon>Mucoromycota</taxon>
        <taxon>Glomeromycotina</taxon>
        <taxon>Glomeromycetes</taxon>
        <taxon>Glomerales</taxon>
        <taxon>Glomeraceae</taxon>
        <taxon>Funneliformis</taxon>
    </lineage>
</organism>
<dbReference type="Proteomes" id="UP000789375">
    <property type="component" value="Unassembled WGS sequence"/>
</dbReference>
<feature type="non-terminal residue" evidence="1">
    <location>
        <position position="1"/>
    </location>
</feature>
<evidence type="ECO:0000313" key="2">
    <source>
        <dbReference type="Proteomes" id="UP000789375"/>
    </source>
</evidence>
<reference evidence="1" key="1">
    <citation type="submission" date="2021-06" db="EMBL/GenBank/DDBJ databases">
        <authorList>
            <person name="Kallberg Y."/>
            <person name="Tangrot J."/>
            <person name="Rosling A."/>
        </authorList>
    </citation>
    <scope>NUCLEOTIDE SEQUENCE</scope>
    <source>
        <strain evidence="1">87-6 pot B 2015</strain>
    </source>
</reference>
<dbReference type="PROSITE" id="PS00778">
    <property type="entry name" value="HIS_ACID_PHOSPHAT_2"/>
    <property type="match status" value="1"/>
</dbReference>
<gene>
    <name evidence="1" type="ORF">FMOSSE_LOCUS15242</name>
</gene>
<feature type="non-terminal residue" evidence="1">
    <location>
        <position position="136"/>
    </location>
</feature>
<dbReference type="InterPro" id="IPR033379">
    <property type="entry name" value="Acid_Pase_AS"/>
</dbReference>
<sequence>PELSRIILHNWRLNDLISYYLDNRILVECLKFIQPRMIVRSLTAYDNFKYIELAHFLQIYHLEIDDTITEYYNAAYDSDFVTIAELISAETFGSTNIPRFYKNSFILARFIHDNNICDVYSSQVQFYFEHEVNLPD</sequence>
<dbReference type="EMBL" id="CAJVPP010014604">
    <property type="protein sequence ID" value="CAG8724618.1"/>
    <property type="molecule type" value="Genomic_DNA"/>
</dbReference>